<gene>
    <name evidence="4" type="ORF">HUK68_20385</name>
</gene>
<feature type="domain" description="Superoxide dismutase copper/zinc binding" evidence="3">
    <location>
        <begin position="88"/>
        <end position="229"/>
    </location>
</feature>
<evidence type="ECO:0000256" key="1">
    <source>
        <dbReference type="ARBA" id="ARBA00010457"/>
    </source>
</evidence>
<geneLocation type="plasmid" evidence="4 5">
    <name>unnamed1</name>
</geneLocation>
<dbReference type="EMBL" id="CP054841">
    <property type="protein sequence ID" value="QKV55293.1"/>
    <property type="molecule type" value="Genomic_DNA"/>
</dbReference>
<dbReference type="InterPro" id="IPR018152">
    <property type="entry name" value="SOD_Cu/Zn_BS"/>
</dbReference>
<proteinExistence type="inferred from homology"/>
<dbReference type="KEGG" id="aant:HUK68_20385"/>
<evidence type="ECO:0000313" key="4">
    <source>
        <dbReference type="EMBL" id="QKV55293.1"/>
    </source>
</evidence>
<dbReference type="Proteomes" id="UP000509579">
    <property type="component" value="Plasmid unnamed1"/>
</dbReference>
<dbReference type="InterPro" id="IPR024134">
    <property type="entry name" value="SOD_Cu/Zn_/chaperone"/>
</dbReference>
<dbReference type="PANTHER" id="PTHR10003">
    <property type="entry name" value="SUPEROXIDE DISMUTASE CU-ZN -RELATED"/>
    <property type="match status" value="1"/>
</dbReference>
<dbReference type="PROSITE" id="PS00332">
    <property type="entry name" value="SOD_CU_ZN_2"/>
    <property type="match status" value="1"/>
</dbReference>
<reference evidence="4 5" key="1">
    <citation type="submission" date="2020-06" db="EMBL/GenBank/DDBJ databases">
        <title>Acidovorax antarctica sp. nov., isolated from Corinth ice sheet soil, Antarctic Fields Peninsula.</title>
        <authorList>
            <person name="Xu Q."/>
            <person name="Peng F."/>
        </authorList>
    </citation>
    <scope>NUCLEOTIDE SEQUENCE [LARGE SCALE GENOMIC DNA]</scope>
    <source>
        <strain evidence="4 5">16-35-5</strain>
        <plasmid evidence="4 5">unnamed1</plasmid>
    </source>
</reference>
<dbReference type="InterPro" id="IPR011042">
    <property type="entry name" value="6-blade_b-propeller_TolB-like"/>
</dbReference>
<evidence type="ECO:0000256" key="2">
    <source>
        <dbReference type="SAM" id="MobiDB-lite"/>
    </source>
</evidence>
<dbReference type="Gene3D" id="2.120.10.30">
    <property type="entry name" value="TolB, C-terminal domain"/>
    <property type="match status" value="1"/>
</dbReference>
<dbReference type="SUPFAM" id="SSF49329">
    <property type="entry name" value="Cu,Zn superoxide dismutase-like"/>
    <property type="match status" value="1"/>
</dbReference>
<dbReference type="CDD" id="cd00305">
    <property type="entry name" value="Cu-Zn_Superoxide_Dismutase"/>
    <property type="match status" value="1"/>
</dbReference>
<keyword evidence="5" id="KW-1185">Reference proteome</keyword>
<dbReference type="Pfam" id="PF00080">
    <property type="entry name" value="Sod_Cu"/>
    <property type="match status" value="1"/>
</dbReference>
<organism evidence="4 5">
    <name type="scientific">Comamonas antarctica</name>
    <dbReference type="NCBI Taxonomy" id="2743470"/>
    <lineage>
        <taxon>Bacteria</taxon>
        <taxon>Pseudomonadati</taxon>
        <taxon>Pseudomonadota</taxon>
        <taxon>Betaproteobacteria</taxon>
        <taxon>Burkholderiales</taxon>
        <taxon>Comamonadaceae</taxon>
        <taxon>Comamonas</taxon>
    </lineage>
</organism>
<protein>
    <submittedName>
        <fullName evidence="4">Superoxide dismutase family protein</fullName>
    </submittedName>
</protein>
<dbReference type="GO" id="GO:0006801">
    <property type="term" value="P:superoxide metabolic process"/>
    <property type="evidence" value="ECO:0007669"/>
    <property type="project" value="InterPro"/>
</dbReference>
<feature type="region of interest" description="Disordered" evidence="2">
    <location>
        <begin position="48"/>
        <end position="75"/>
    </location>
</feature>
<name>A0A6N1XA53_9BURK</name>
<dbReference type="GO" id="GO:0005507">
    <property type="term" value="F:copper ion binding"/>
    <property type="evidence" value="ECO:0007669"/>
    <property type="project" value="InterPro"/>
</dbReference>
<dbReference type="InterPro" id="IPR001424">
    <property type="entry name" value="SOD_Cu_Zn_dom"/>
</dbReference>
<evidence type="ECO:0000313" key="5">
    <source>
        <dbReference type="Proteomes" id="UP000509579"/>
    </source>
</evidence>
<dbReference type="AlphaFoldDB" id="A0A6N1XA53"/>
<accession>A0A6N1XA53</accession>
<evidence type="ECO:0000259" key="3">
    <source>
        <dbReference type="Pfam" id="PF00080"/>
    </source>
</evidence>
<dbReference type="InterPro" id="IPR036423">
    <property type="entry name" value="SOD-like_Cu/Zn_dom_sf"/>
</dbReference>
<keyword evidence="4" id="KW-0614">Plasmid</keyword>
<comment type="similarity">
    <text evidence="1">Belongs to the Cu-Zn superoxide dismutase family.</text>
</comment>
<dbReference type="Gene3D" id="2.60.40.200">
    <property type="entry name" value="Superoxide dismutase, copper/zinc binding domain"/>
    <property type="match status" value="1"/>
</dbReference>
<sequence length="524" mass="54525">MPHQRNFQESAAMNPRPFVPASTAVLSALALLLTGCAATRNYDMPAAGSHAPAAGAPMAAAPPQAAAQPQPQPQARVALVTPTGQPAGSATLRELPGGAGVEIAIEVRDMAPGAHGFHIHANGACAPGPDAASGQIVAFGAAGGHFDPYQTRNHGRPGQSAHEAHAGEAPNIAVGADRRGTLRFTNPHVTLQPGKTTILGRTLIVHEREDDYASDPAGNSGGRIACGIIESTAPGMVQGRAIFQGANVFPEGIAVDGRSGTAYVGSSSDGHIYRIAAGADKAEMLQMGGSPGRQAAFGMKVDAAGRLWVAGGPGNTVAVVDPQRATTLAVVQGPKEGQGFLNDLVLTSSHAYVTDSFRPVLWRIATAPGAPMLLEPWLDLRNTPVRYVPNQINFNGIVASPDGRWLLAIQLATGQLWRIDTGSRAVSEVRVEGGSLVNGDGLVLDGTNRLFVVRNADNELVQLALADGWGSARVEQRLHDARLKYPTTAAKAGNALLVVNGQLNKQKDPPPFLPFDVLRVGLPR</sequence>
<dbReference type="SUPFAM" id="SSF63829">
    <property type="entry name" value="Calcium-dependent phosphotriesterase"/>
    <property type="match status" value="1"/>
</dbReference>